<dbReference type="SUPFAM" id="SSF46689">
    <property type="entry name" value="Homeodomain-like"/>
    <property type="match status" value="2"/>
</dbReference>
<evidence type="ECO:0000313" key="6">
    <source>
        <dbReference type="Proteomes" id="UP000008070"/>
    </source>
</evidence>
<dbReference type="InterPro" id="IPR018060">
    <property type="entry name" value="HTH_AraC"/>
</dbReference>
<reference evidence="6" key="1">
    <citation type="journal article" date="2009" name="PLoS ONE">
        <title>Methylobacterium genome sequences: a reference blueprint to investigate microbial metabolism of C1 compounds from natural and industrial sources.</title>
        <authorList>
            <person name="Vuilleumier S."/>
            <person name="Chistoserdova L."/>
            <person name="Lee M.-C."/>
            <person name="Bringel F."/>
            <person name="Lajus A."/>
            <person name="Zhou Y."/>
            <person name="Gourion B."/>
            <person name="Barbe V."/>
            <person name="Chang J."/>
            <person name="Cruveiller S."/>
            <person name="Dossat C."/>
            <person name="Gillett W."/>
            <person name="Gruffaz C."/>
            <person name="Haugen E."/>
            <person name="Hourcade E."/>
            <person name="Levy R."/>
            <person name="Mangenot S."/>
            <person name="Muller E."/>
            <person name="Nadalig T."/>
            <person name="Pagni M."/>
            <person name="Penny C."/>
            <person name="Peyraud R."/>
            <person name="Robinson D.G."/>
            <person name="Roche D."/>
            <person name="Rouy Z."/>
            <person name="Saenampechek C."/>
            <person name="Salvignol G."/>
            <person name="Vallenet D."/>
            <person name="Wu Z."/>
            <person name="Marx C.J."/>
            <person name="Vorholt J.A."/>
            <person name="Olson M.V."/>
            <person name="Kaul R."/>
            <person name="Weissenbach J."/>
            <person name="Medigue C."/>
            <person name="Lidstrom M.E."/>
        </authorList>
    </citation>
    <scope>NUCLEOTIDE SEQUENCE [LARGE SCALE GENOMIC DNA]</scope>
    <source>
        <strain evidence="6">DSM 6343 / CIP 106787 / DM4</strain>
        <plasmid evidence="6">p2METDI</plasmid>
    </source>
</reference>
<dbReference type="KEGG" id="mdi:p2METDI0003"/>
<dbReference type="GO" id="GO:0000976">
    <property type="term" value="F:transcription cis-regulatory region binding"/>
    <property type="evidence" value="ECO:0007669"/>
    <property type="project" value="TreeGrafter"/>
</dbReference>
<evidence type="ECO:0000313" key="5">
    <source>
        <dbReference type="EMBL" id="CAX17132.1"/>
    </source>
</evidence>
<dbReference type="InterPro" id="IPR032687">
    <property type="entry name" value="AraC-type_N"/>
</dbReference>
<accession>C7CNA2</accession>
<dbReference type="PROSITE" id="PS01124">
    <property type="entry name" value="HTH_ARAC_FAMILY_2"/>
    <property type="match status" value="1"/>
</dbReference>
<name>C7CNA2_METED</name>
<evidence type="ECO:0000256" key="3">
    <source>
        <dbReference type="ARBA" id="ARBA00023163"/>
    </source>
</evidence>
<proteinExistence type="predicted"/>
<dbReference type="SMART" id="SM00342">
    <property type="entry name" value="HTH_ARAC"/>
    <property type="match status" value="1"/>
</dbReference>
<dbReference type="HOGENOM" id="CLU_047522_1_2_5"/>
<sequence>MVPTRRPSSGGMLMPSQGLTRARTMGPIAEAVTAAGGSLRRVFGRAQMPLTLLDTPDRLILLRDQLKLVEAAIREIGDPALPARLSMQTGIAGLGPIGLQVQSAETLQAAVARVRSVMPCLLQTATSTGLYRQGAQAFYGYAVTERIESGRQANEILALGYLLGTVRHFLGPTWRPARGVVTGASLGAREEIETLLGCEITLGSRAGLVFSSHCLLIPNPKRYDPVTTEAADNEPIGDDIAACVAHMIELGLDEARPSIDGIARRLGMSRRTLQRRLEEAGTRYADIQRAVLVRRAKALLSGEALSIGRIAIELGYADAAHFTRAFLEWTGVTPSQWRRSFSEPS</sequence>
<dbReference type="InterPro" id="IPR009057">
    <property type="entry name" value="Homeodomain-like_sf"/>
</dbReference>
<evidence type="ECO:0000259" key="4">
    <source>
        <dbReference type="PROSITE" id="PS01124"/>
    </source>
</evidence>
<dbReference type="PANTHER" id="PTHR47894:SF4">
    <property type="entry name" value="HTH-TYPE TRANSCRIPTIONAL REGULATOR GADX"/>
    <property type="match status" value="1"/>
</dbReference>
<evidence type="ECO:0000256" key="2">
    <source>
        <dbReference type="ARBA" id="ARBA00023125"/>
    </source>
</evidence>
<dbReference type="Gene3D" id="1.10.10.60">
    <property type="entry name" value="Homeodomain-like"/>
    <property type="match status" value="1"/>
</dbReference>
<dbReference type="InterPro" id="IPR020449">
    <property type="entry name" value="Tscrpt_reg_AraC-type_HTH"/>
</dbReference>
<geneLocation type="plasmid" evidence="5 6">
    <name>p2METDI</name>
</geneLocation>
<evidence type="ECO:0000256" key="1">
    <source>
        <dbReference type="ARBA" id="ARBA00023015"/>
    </source>
</evidence>
<dbReference type="Pfam" id="PF12625">
    <property type="entry name" value="Arabinose_bd"/>
    <property type="match status" value="1"/>
</dbReference>
<protein>
    <submittedName>
        <fullName evidence="5">Transcriptional regulator protein (AraC family)</fullName>
    </submittedName>
</protein>
<keyword evidence="5" id="KW-0614">Plasmid</keyword>
<gene>
    <name evidence="5" type="ORF">METD_P2METDI0003</name>
</gene>
<dbReference type="GO" id="GO:0005829">
    <property type="term" value="C:cytosol"/>
    <property type="evidence" value="ECO:0007669"/>
    <property type="project" value="TreeGrafter"/>
</dbReference>
<dbReference type="Proteomes" id="UP000008070">
    <property type="component" value="Plasmid p2METDI"/>
</dbReference>
<dbReference type="PRINTS" id="PR00032">
    <property type="entry name" value="HTHARAC"/>
</dbReference>
<dbReference type="EMBL" id="FP103044">
    <property type="protein sequence ID" value="CAX17132.1"/>
    <property type="molecule type" value="Genomic_DNA"/>
</dbReference>
<dbReference type="GO" id="GO:0003700">
    <property type="term" value="F:DNA-binding transcription factor activity"/>
    <property type="evidence" value="ECO:0007669"/>
    <property type="project" value="InterPro"/>
</dbReference>
<organism evidence="5 6">
    <name type="scientific">Methylorubrum extorquens (strain DSM 6343 / CIP 106787 / DM4)</name>
    <name type="common">Methylobacterium extorquens</name>
    <dbReference type="NCBI Taxonomy" id="661410"/>
    <lineage>
        <taxon>Bacteria</taxon>
        <taxon>Pseudomonadati</taxon>
        <taxon>Pseudomonadota</taxon>
        <taxon>Alphaproteobacteria</taxon>
        <taxon>Hyphomicrobiales</taxon>
        <taxon>Methylobacteriaceae</taxon>
        <taxon>Methylorubrum</taxon>
    </lineage>
</organism>
<dbReference type="PANTHER" id="PTHR47894">
    <property type="entry name" value="HTH-TYPE TRANSCRIPTIONAL REGULATOR GADX"/>
    <property type="match status" value="1"/>
</dbReference>
<keyword evidence="2" id="KW-0238">DNA-binding</keyword>
<keyword evidence="3" id="KW-0804">Transcription</keyword>
<dbReference type="AlphaFoldDB" id="C7CNA2"/>
<feature type="domain" description="HTH araC/xylS-type" evidence="4">
    <location>
        <begin position="242"/>
        <end position="340"/>
    </location>
</feature>
<keyword evidence="1" id="KW-0805">Transcription regulation</keyword>
<dbReference type="Pfam" id="PF12833">
    <property type="entry name" value="HTH_18"/>
    <property type="match status" value="1"/>
</dbReference>